<dbReference type="Gene3D" id="3.40.50.12090">
    <property type="match status" value="1"/>
</dbReference>
<reference evidence="7 8" key="1">
    <citation type="submission" date="2019-10" db="EMBL/GenBank/DDBJ databases">
        <title>Georgenia wutianyii sp. nov. and Georgenia yuyongxinii sp. nov. isolated from plateau pika (Ochotona curzoniae) in the Qinghai-Tibet plateau of China.</title>
        <authorList>
            <person name="Tian Z."/>
        </authorList>
    </citation>
    <scope>NUCLEOTIDE SEQUENCE [LARGE SCALE GENOMIC DNA]</scope>
    <source>
        <strain evidence="7 8">JCM 15130</strain>
    </source>
</reference>
<sequence length="466" mass="46704">VLTVALLTLVAPVPAAHAATSATRLAGADRYATSATISAATFPRGVDVAYVASGLDYPDALAGAAVAGRQGAPVLLVSPTAVPATVRTELDRLRPGRIVVLGGPGAVGDAILQALKAHTTGQVSRISGDDRYATSARLSASAFGAGVPVAYVASGRDYPDALSGAAAAGSRGAPLLLVPGDRITAEVRAELERLRPGRVVVLGGVGAVSDAVKAELARYGSVSRTAGADRYATSAQVSASTFAAGVPVAYLASGRDFPDALAGAPVAGMSGAPVLLVTPDGVPAAVRTELTRLAPQRVVVLGGPGAVSDAVLAQATGSGEIAKIAATYTPPPASKGAGAAALAWAGTQLGVPYLYGGTGPEGGHTGYDCSGLIMRAYQHAGATVPRTTKQQWAATRRVALADLTPGDIVFWSSDGEPTGIYHDALYAGVDPVTGKHMRLQSPSPGKTVELVPMLETNLLPFGGRIG</sequence>
<dbReference type="GO" id="GO:0008234">
    <property type="term" value="F:cysteine-type peptidase activity"/>
    <property type="evidence" value="ECO:0007669"/>
    <property type="project" value="UniProtKB-KW"/>
</dbReference>
<dbReference type="SUPFAM" id="SSF54001">
    <property type="entry name" value="Cysteine proteinases"/>
    <property type="match status" value="1"/>
</dbReference>
<dbReference type="InterPro" id="IPR038765">
    <property type="entry name" value="Papain-like_cys_pep_sf"/>
</dbReference>
<comment type="similarity">
    <text evidence="1">Belongs to the peptidase C40 family.</text>
</comment>
<keyword evidence="8" id="KW-1185">Reference proteome</keyword>
<protein>
    <recommendedName>
        <fullName evidence="6">NlpC/P60 domain-containing protein</fullName>
    </recommendedName>
</protein>
<dbReference type="PANTHER" id="PTHR30032">
    <property type="entry name" value="N-ACETYLMURAMOYL-L-ALANINE AMIDASE-RELATED"/>
    <property type="match status" value="1"/>
</dbReference>
<dbReference type="EMBL" id="WHPD01000648">
    <property type="protein sequence ID" value="MPV87614.1"/>
    <property type="molecule type" value="Genomic_DNA"/>
</dbReference>
<dbReference type="GO" id="GO:0006508">
    <property type="term" value="P:proteolysis"/>
    <property type="evidence" value="ECO:0007669"/>
    <property type="project" value="UniProtKB-KW"/>
</dbReference>
<feature type="domain" description="NlpC/P60" evidence="6">
    <location>
        <begin position="335"/>
        <end position="466"/>
    </location>
</feature>
<dbReference type="InterPro" id="IPR051922">
    <property type="entry name" value="Bact_Sporulation_Assoc"/>
</dbReference>
<proteinExistence type="inferred from homology"/>
<organism evidence="7 8">
    <name type="scientific">Georgenia ruanii</name>
    <dbReference type="NCBI Taxonomy" id="348442"/>
    <lineage>
        <taxon>Bacteria</taxon>
        <taxon>Bacillati</taxon>
        <taxon>Actinomycetota</taxon>
        <taxon>Actinomycetes</taxon>
        <taxon>Micrococcales</taxon>
        <taxon>Bogoriellaceae</taxon>
        <taxon>Georgenia</taxon>
    </lineage>
</organism>
<dbReference type="Gene3D" id="3.90.1720.10">
    <property type="entry name" value="endopeptidase domain like (from Nostoc punctiforme)"/>
    <property type="match status" value="1"/>
</dbReference>
<evidence type="ECO:0000259" key="6">
    <source>
        <dbReference type="PROSITE" id="PS51935"/>
    </source>
</evidence>
<evidence type="ECO:0000256" key="3">
    <source>
        <dbReference type="ARBA" id="ARBA00022801"/>
    </source>
</evidence>
<dbReference type="Proteomes" id="UP000429644">
    <property type="component" value="Unassembled WGS sequence"/>
</dbReference>
<dbReference type="Pfam" id="PF04122">
    <property type="entry name" value="CW_binding_2"/>
    <property type="match status" value="3"/>
</dbReference>
<feature type="signal peptide" evidence="5">
    <location>
        <begin position="1"/>
        <end position="18"/>
    </location>
</feature>
<comment type="caution">
    <text evidence="7">The sequence shown here is derived from an EMBL/GenBank/DDBJ whole genome shotgun (WGS) entry which is preliminary data.</text>
</comment>
<feature type="non-terminal residue" evidence="7">
    <location>
        <position position="1"/>
    </location>
</feature>
<feature type="chain" id="PRO_5029819372" description="NlpC/P60 domain-containing protein" evidence="5">
    <location>
        <begin position="19"/>
        <end position="466"/>
    </location>
</feature>
<accession>A0A7J9UV50</accession>
<gene>
    <name evidence="7" type="ORF">GB882_02955</name>
</gene>
<dbReference type="Pfam" id="PF00877">
    <property type="entry name" value="NLPC_P60"/>
    <property type="match status" value="1"/>
</dbReference>
<evidence type="ECO:0000256" key="2">
    <source>
        <dbReference type="ARBA" id="ARBA00022670"/>
    </source>
</evidence>
<keyword evidence="4" id="KW-0788">Thiol protease</keyword>
<dbReference type="InterPro" id="IPR007253">
    <property type="entry name" value="Cell_wall-bd_2"/>
</dbReference>
<keyword evidence="5" id="KW-0732">Signal</keyword>
<dbReference type="AlphaFoldDB" id="A0A7J9UV50"/>
<evidence type="ECO:0000313" key="7">
    <source>
        <dbReference type="EMBL" id="MPV87614.1"/>
    </source>
</evidence>
<keyword evidence="2" id="KW-0645">Protease</keyword>
<evidence type="ECO:0000256" key="1">
    <source>
        <dbReference type="ARBA" id="ARBA00007074"/>
    </source>
</evidence>
<keyword evidence="3" id="KW-0378">Hydrolase</keyword>
<evidence type="ECO:0000256" key="5">
    <source>
        <dbReference type="SAM" id="SignalP"/>
    </source>
</evidence>
<name>A0A7J9UV50_9MICO</name>
<evidence type="ECO:0000313" key="8">
    <source>
        <dbReference type="Proteomes" id="UP000429644"/>
    </source>
</evidence>
<dbReference type="PROSITE" id="PS51935">
    <property type="entry name" value="NLPC_P60"/>
    <property type="match status" value="1"/>
</dbReference>
<dbReference type="InterPro" id="IPR000064">
    <property type="entry name" value="NLP_P60_dom"/>
</dbReference>
<evidence type="ECO:0000256" key="4">
    <source>
        <dbReference type="ARBA" id="ARBA00022807"/>
    </source>
</evidence>
<dbReference type="PANTHER" id="PTHR30032:SF8">
    <property type="entry name" value="GERMINATION-SPECIFIC N-ACETYLMURAMOYL-L-ALANINE AMIDASE"/>
    <property type="match status" value="1"/>
</dbReference>